<dbReference type="EMBL" id="JAGTXO010000005">
    <property type="protein sequence ID" value="KAG8467590.1"/>
    <property type="molecule type" value="Genomic_DNA"/>
</dbReference>
<dbReference type="Gene3D" id="3.40.1280.30">
    <property type="match status" value="1"/>
</dbReference>
<keyword evidence="9" id="KW-1185">Reference proteome</keyword>
<keyword evidence="4" id="KW-0949">S-adenosyl-L-methionine</keyword>
<dbReference type="OrthoDB" id="278300at2759"/>
<evidence type="ECO:0000256" key="5">
    <source>
        <dbReference type="ARBA" id="ARBA00048434"/>
    </source>
</evidence>
<dbReference type="OMA" id="FKKNDGW"/>
<dbReference type="InterPro" id="IPR028564">
    <property type="entry name" value="MT_TRM10-typ"/>
</dbReference>
<keyword evidence="3" id="KW-0808">Transferase</keyword>
<feature type="compositionally biased region" description="Low complexity" evidence="6">
    <location>
        <begin position="319"/>
        <end position="341"/>
    </location>
</feature>
<dbReference type="AlphaFoldDB" id="A0A8J5XY44"/>
<evidence type="ECO:0000313" key="9">
    <source>
        <dbReference type="Proteomes" id="UP000751190"/>
    </source>
</evidence>
<reference evidence="8" key="1">
    <citation type="submission" date="2021-05" db="EMBL/GenBank/DDBJ databases">
        <title>The genome of the haptophyte Pavlova lutheri (Diacronema luteri, Pavlovales) - a model for lipid biosynthesis in eukaryotic algae.</title>
        <authorList>
            <person name="Hulatt C.J."/>
            <person name="Posewitz M.C."/>
        </authorList>
    </citation>
    <scope>NUCLEOTIDE SEQUENCE</scope>
    <source>
        <strain evidence="8">NIVA-4/92</strain>
    </source>
</reference>
<dbReference type="PROSITE" id="PS51675">
    <property type="entry name" value="SAM_MT_TRM10"/>
    <property type="match status" value="1"/>
</dbReference>
<dbReference type="PANTHER" id="PTHR13563:SF13">
    <property type="entry name" value="TRNA METHYLTRANSFERASE 10 HOMOLOG A"/>
    <property type="match status" value="1"/>
</dbReference>
<dbReference type="InterPro" id="IPR007356">
    <property type="entry name" value="tRNA_m1G_MeTrfase_euk"/>
</dbReference>
<feature type="region of interest" description="Disordered" evidence="6">
    <location>
        <begin position="313"/>
        <end position="367"/>
    </location>
</feature>
<comment type="caution">
    <text evidence="8">The sequence shown here is derived from an EMBL/GenBank/DDBJ whole genome shotgun (WGS) entry which is preliminary data.</text>
</comment>
<dbReference type="GO" id="GO:0052905">
    <property type="term" value="F:tRNA (guanosine(9)-N1)-methyltransferase activity"/>
    <property type="evidence" value="ECO:0007669"/>
    <property type="project" value="UniProtKB-EC"/>
</dbReference>
<name>A0A8J5XY44_DIALT</name>
<evidence type="ECO:0000313" key="8">
    <source>
        <dbReference type="EMBL" id="KAG8467590.1"/>
    </source>
</evidence>
<dbReference type="PANTHER" id="PTHR13563">
    <property type="entry name" value="TRNA (GUANINE-9-) METHYLTRANSFERASE"/>
    <property type="match status" value="1"/>
</dbReference>
<comment type="catalytic activity">
    <reaction evidence="5">
        <text>guanosine(9) in tRNA + S-adenosyl-L-methionine = N(1)-methylguanosine(9) in tRNA + S-adenosyl-L-homocysteine + H(+)</text>
        <dbReference type="Rhea" id="RHEA:43156"/>
        <dbReference type="Rhea" id="RHEA-COMP:10367"/>
        <dbReference type="Rhea" id="RHEA-COMP:10368"/>
        <dbReference type="ChEBI" id="CHEBI:15378"/>
        <dbReference type="ChEBI" id="CHEBI:57856"/>
        <dbReference type="ChEBI" id="CHEBI:59789"/>
        <dbReference type="ChEBI" id="CHEBI:73542"/>
        <dbReference type="ChEBI" id="CHEBI:74269"/>
        <dbReference type="EC" id="2.1.1.221"/>
    </reaction>
</comment>
<protein>
    <recommendedName>
        <fullName evidence="1">tRNA (guanine(9)-N(1))-methyltransferase</fullName>
        <ecNumber evidence="1">2.1.1.221</ecNumber>
    </recommendedName>
</protein>
<sequence>MSWLLAAIHRHAAAALRGRGGGGLAHVVRTAVQLLASPWAALRRGVASGGIRRLSKGEKREARFSRIKAGHRRKAERAREQRALAVSAERQAREEWLSTLSADERATAERERHDECIASRRAADDARAARAAEAARLSAALESGARVAIDCTYDTLMSAKEQKSLARQLCYAYAANRKLERPFALHVCGLGACTQLPLPAGFERWHVRTATEEACAHFARERVVYLTPDSLNVLDAIDERDVYVIGGLVDSCIKKRASLSRAERWGVRTARLPVHEHASACKPVLTINGVVDLLAALRETGDWRAAFQAVELAGRRPEQQPGRGRPPAADDGVGQAAGVAGPRDAGTSADTCDAPSDGRGHDAGVNA</sequence>
<proteinExistence type="predicted"/>
<accession>A0A8J5XY44</accession>
<evidence type="ECO:0000256" key="6">
    <source>
        <dbReference type="SAM" id="MobiDB-lite"/>
    </source>
</evidence>
<feature type="domain" description="SAM-dependent MTase TRM10-type" evidence="7">
    <location>
        <begin position="133"/>
        <end position="319"/>
    </location>
</feature>
<feature type="compositionally biased region" description="Basic and acidic residues" evidence="6">
    <location>
        <begin position="356"/>
        <end position="367"/>
    </location>
</feature>
<organism evidence="8 9">
    <name type="scientific">Diacronema lutheri</name>
    <name type="common">Unicellular marine alga</name>
    <name type="synonym">Monochrysis lutheri</name>
    <dbReference type="NCBI Taxonomy" id="2081491"/>
    <lineage>
        <taxon>Eukaryota</taxon>
        <taxon>Haptista</taxon>
        <taxon>Haptophyta</taxon>
        <taxon>Pavlovophyceae</taxon>
        <taxon>Pavlovales</taxon>
        <taxon>Pavlovaceae</taxon>
        <taxon>Diacronema</taxon>
    </lineage>
</organism>
<evidence type="ECO:0000259" key="7">
    <source>
        <dbReference type="PROSITE" id="PS51675"/>
    </source>
</evidence>
<dbReference type="Proteomes" id="UP000751190">
    <property type="component" value="Unassembled WGS sequence"/>
</dbReference>
<evidence type="ECO:0000256" key="3">
    <source>
        <dbReference type="ARBA" id="ARBA00022679"/>
    </source>
</evidence>
<dbReference type="GO" id="GO:0005634">
    <property type="term" value="C:nucleus"/>
    <property type="evidence" value="ECO:0007669"/>
    <property type="project" value="TreeGrafter"/>
</dbReference>
<dbReference type="GO" id="GO:0000049">
    <property type="term" value="F:tRNA binding"/>
    <property type="evidence" value="ECO:0007669"/>
    <property type="project" value="TreeGrafter"/>
</dbReference>
<dbReference type="GO" id="GO:0002939">
    <property type="term" value="P:tRNA N1-guanine methylation"/>
    <property type="evidence" value="ECO:0007669"/>
    <property type="project" value="TreeGrafter"/>
</dbReference>
<evidence type="ECO:0000256" key="1">
    <source>
        <dbReference type="ARBA" id="ARBA00012797"/>
    </source>
</evidence>
<evidence type="ECO:0000256" key="4">
    <source>
        <dbReference type="ARBA" id="ARBA00022691"/>
    </source>
</evidence>
<gene>
    <name evidence="8" type="ORF">KFE25_006642</name>
</gene>
<dbReference type="InterPro" id="IPR038459">
    <property type="entry name" value="MT_TRM10-typ_sf"/>
</dbReference>
<keyword evidence="2" id="KW-0489">Methyltransferase</keyword>
<evidence type="ECO:0000256" key="2">
    <source>
        <dbReference type="ARBA" id="ARBA00022603"/>
    </source>
</evidence>
<dbReference type="EC" id="2.1.1.221" evidence="1"/>
<dbReference type="CDD" id="cd18089">
    <property type="entry name" value="SPOUT_Trm10-like"/>
    <property type="match status" value="1"/>
</dbReference>